<dbReference type="KEGG" id="ahel:Q31a_43290"/>
<reference evidence="1 2" key="1">
    <citation type="submission" date="2019-02" db="EMBL/GenBank/DDBJ databases">
        <title>Deep-cultivation of Planctomycetes and their phenomic and genomic characterization uncovers novel biology.</title>
        <authorList>
            <person name="Wiegand S."/>
            <person name="Jogler M."/>
            <person name="Boedeker C."/>
            <person name="Pinto D."/>
            <person name="Vollmers J."/>
            <person name="Rivas-Marin E."/>
            <person name="Kohn T."/>
            <person name="Peeters S.H."/>
            <person name="Heuer A."/>
            <person name="Rast P."/>
            <person name="Oberbeckmann S."/>
            <person name="Bunk B."/>
            <person name="Jeske O."/>
            <person name="Meyerdierks A."/>
            <person name="Storesund J.E."/>
            <person name="Kallscheuer N."/>
            <person name="Luecker S."/>
            <person name="Lage O.M."/>
            <person name="Pohl T."/>
            <person name="Merkel B.J."/>
            <person name="Hornburger P."/>
            <person name="Mueller R.-W."/>
            <person name="Bruemmer F."/>
            <person name="Labrenz M."/>
            <person name="Spormann A.M."/>
            <person name="Op den Camp H."/>
            <person name="Overmann J."/>
            <person name="Amann R."/>
            <person name="Jetten M.S.M."/>
            <person name="Mascher T."/>
            <person name="Medema M.H."/>
            <person name="Devos D.P."/>
            <person name="Kaster A.-K."/>
            <person name="Ovreas L."/>
            <person name="Rohde M."/>
            <person name="Galperin M.Y."/>
            <person name="Jogler C."/>
        </authorList>
    </citation>
    <scope>NUCLEOTIDE SEQUENCE [LARGE SCALE GENOMIC DNA]</scope>
    <source>
        <strain evidence="1 2">Q31a</strain>
    </source>
</reference>
<organism evidence="1 2">
    <name type="scientific">Aureliella helgolandensis</name>
    <dbReference type="NCBI Taxonomy" id="2527968"/>
    <lineage>
        <taxon>Bacteria</taxon>
        <taxon>Pseudomonadati</taxon>
        <taxon>Planctomycetota</taxon>
        <taxon>Planctomycetia</taxon>
        <taxon>Pirellulales</taxon>
        <taxon>Pirellulaceae</taxon>
        <taxon>Aureliella</taxon>
    </lineage>
</organism>
<dbReference type="AlphaFoldDB" id="A0A518GBJ8"/>
<gene>
    <name evidence="1" type="ORF">Q31a_43290</name>
</gene>
<evidence type="ECO:0000313" key="2">
    <source>
        <dbReference type="Proteomes" id="UP000318017"/>
    </source>
</evidence>
<dbReference type="EMBL" id="CP036298">
    <property type="protein sequence ID" value="QDV25959.1"/>
    <property type="molecule type" value="Genomic_DNA"/>
</dbReference>
<name>A0A518GBJ8_9BACT</name>
<accession>A0A518GBJ8</accession>
<keyword evidence="2" id="KW-1185">Reference proteome</keyword>
<proteinExistence type="predicted"/>
<evidence type="ECO:0000313" key="1">
    <source>
        <dbReference type="EMBL" id="QDV25959.1"/>
    </source>
</evidence>
<protein>
    <submittedName>
        <fullName evidence="1">Uncharacterized protein</fullName>
    </submittedName>
</protein>
<dbReference type="Proteomes" id="UP000318017">
    <property type="component" value="Chromosome"/>
</dbReference>
<sequence>MTHKSSMPEFDLDHTRTQIASILATGIIRHSRAKLAESSEISPHSAEPALEFPGQTALSVTTRVNSQRNTLGTGEAHVEH</sequence>